<accession>A0AAD6U1C7</accession>
<protein>
    <submittedName>
        <fullName evidence="1">Uncharacterized protein</fullName>
    </submittedName>
</protein>
<dbReference type="EMBL" id="JARJCN010000032">
    <property type="protein sequence ID" value="KAJ7086154.1"/>
    <property type="molecule type" value="Genomic_DNA"/>
</dbReference>
<comment type="caution">
    <text evidence="1">The sequence shown here is derived from an EMBL/GenBank/DDBJ whole genome shotgun (WGS) entry which is preliminary data.</text>
</comment>
<gene>
    <name evidence="1" type="ORF">B0H15DRAFT_845593</name>
</gene>
<sequence length="317" mass="35185">MIEVIFTACPPGQDPSGAVELPKSVDRPAQLVRLTAEALVASPQLQTCFDSVLYEFGHLHMTLNGLEDLAWKTTDWVTWLQQEPIRVHITIMLNEDRWGSMNRHPDASRRINLSWALASAASVGPTREPDTKSTPSFLQEIVPTSHSVISPLPAAFYKFCLVMATLHELFHLVNYKLFPEHGSPVLDGGSQGLEDGGTAMESRLLGGRMVSEWVTGHEGKFAYLCGLFIRAQHGDIQITHDDVQGFLAEVHAGRGLFSWNLTRLKRPVEPLGEGRVRTFALDIKLPHPTLIDSGRKVVGLSPGYTRVSMLERCHEAY</sequence>
<dbReference type="Proteomes" id="UP001222325">
    <property type="component" value="Unassembled WGS sequence"/>
</dbReference>
<proteinExistence type="predicted"/>
<dbReference type="AlphaFoldDB" id="A0AAD6U1C7"/>
<organism evidence="1 2">
    <name type="scientific">Mycena belliarum</name>
    <dbReference type="NCBI Taxonomy" id="1033014"/>
    <lineage>
        <taxon>Eukaryota</taxon>
        <taxon>Fungi</taxon>
        <taxon>Dikarya</taxon>
        <taxon>Basidiomycota</taxon>
        <taxon>Agaricomycotina</taxon>
        <taxon>Agaricomycetes</taxon>
        <taxon>Agaricomycetidae</taxon>
        <taxon>Agaricales</taxon>
        <taxon>Marasmiineae</taxon>
        <taxon>Mycenaceae</taxon>
        <taxon>Mycena</taxon>
    </lineage>
</organism>
<evidence type="ECO:0000313" key="1">
    <source>
        <dbReference type="EMBL" id="KAJ7086154.1"/>
    </source>
</evidence>
<keyword evidence="2" id="KW-1185">Reference proteome</keyword>
<name>A0AAD6U1C7_9AGAR</name>
<reference evidence="1" key="1">
    <citation type="submission" date="2023-03" db="EMBL/GenBank/DDBJ databases">
        <title>Massive genome expansion in bonnet fungi (Mycena s.s.) driven by repeated elements and novel gene families across ecological guilds.</title>
        <authorList>
            <consortium name="Lawrence Berkeley National Laboratory"/>
            <person name="Harder C.B."/>
            <person name="Miyauchi S."/>
            <person name="Viragh M."/>
            <person name="Kuo A."/>
            <person name="Thoen E."/>
            <person name="Andreopoulos B."/>
            <person name="Lu D."/>
            <person name="Skrede I."/>
            <person name="Drula E."/>
            <person name="Henrissat B."/>
            <person name="Morin E."/>
            <person name="Kohler A."/>
            <person name="Barry K."/>
            <person name="LaButti K."/>
            <person name="Morin E."/>
            <person name="Salamov A."/>
            <person name="Lipzen A."/>
            <person name="Mereny Z."/>
            <person name="Hegedus B."/>
            <person name="Baldrian P."/>
            <person name="Stursova M."/>
            <person name="Weitz H."/>
            <person name="Taylor A."/>
            <person name="Grigoriev I.V."/>
            <person name="Nagy L.G."/>
            <person name="Martin F."/>
            <person name="Kauserud H."/>
        </authorList>
    </citation>
    <scope>NUCLEOTIDE SEQUENCE</scope>
    <source>
        <strain evidence="1">CBHHK173m</strain>
    </source>
</reference>
<evidence type="ECO:0000313" key="2">
    <source>
        <dbReference type="Proteomes" id="UP001222325"/>
    </source>
</evidence>